<dbReference type="Gene3D" id="1.10.510.10">
    <property type="entry name" value="Transferase(Phosphotransferase) domain 1"/>
    <property type="match status" value="1"/>
</dbReference>
<dbReference type="GO" id="GO:0000155">
    <property type="term" value="F:phosphorelay sensor kinase activity"/>
    <property type="evidence" value="ECO:0007669"/>
    <property type="project" value="InterPro"/>
</dbReference>
<dbReference type="SUPFAM" id="SSF55874">
    <property type="entry name" value="ATPase domain of HSP90 chaperone/DNA topoisomerase II/histidine kinase"/>
    <property type="match status" value="1"/>
</dbReference>
<dbReference type="PANTHER" id="PTHR45339:SF5">
    <property type="entry name" value="HISTIDINE KINASE"/>
    <property type="match status" value="1"/>
</dbReference>
<dbReference type="SMART" id="SM00388">
    <property type="entry name" value="HisKA"/>
    <property type="match status" value="1"/>
</dbReference>
<dbReference type="PANTHER" id="PTHR45339">
    <property type="entry name" value="HYBRID SIGNAL TRANSDUCTION HISTIDINE KINASE J"/>
    <property type="match status" value="1"/>
</dbReference>
<dbReference type="Gene3D" id="3.30.450.40">
    <property type="match status" value="1"/>
</dbReference>
<dbReference type="VEuPathDB" id="FungiDB:LCOR_09535.1"/>
<keyword evidence="7" id="KW-0067">ATP-binding</keyword>
<dbReference type="Pfam" id="PF00512">
    <property type="entry name" value="HisKA"/>
    <property type="match status" value="1"/>
</dbReference>
<proteinExistence type="predicted"/>
<dbReference type="InterPro" id="IPR011009">
    <property type="entry name" value="Kinase-like_dom_sf"/>
</dbReference>
<evidence type="ECO:0000259" key="12">
    <source>
        <dbReference type="PROSITE" id="PS50011"/>
    </source>
</evidence>
<evidence type="ECO:0000256" key="11">
    <source>
        <dbReference type="SAM" id="MobiDB-lite"/>
    </source>
</evidence>
<evidence type="ECO:0000313" key="16">
    <source>
        <dbReference type="Proteomes" id="UP000027586"/>
    </source>
</evidence>
<dbReference type="PRINTS" id="PR00344">
    <property type="entry name" value="BCTRLSENSOR"/>
</dbReference>
<feature type="domain" description="Histidine kinase" evidence="13">
    <location>
        <begin position="1722"/>
        <end position="1955"/>
    </location>
</feature>
<dbReference type="SUPFAM" id="SSF47384">
    <property type="entry name" value="Homodimeric domain of signal transducing histidine kinase"/>
    <property type="match status" value="1"/>
</dbReference>
<evidence type="ECO:0000313" key="15">
    <source>
        <dbReference type="EMBL" id="CDH58683.1"/>
    </source>
</evidence>
<evidence type="ECO:0000256" key="6">
    <source>
        <dbReference type="ARBA" id="ARBA00022777"/>
    </source>
</evidence>
<feature type="compositionally biased region" description="Polar residues" evidence="11">
    <location>
        <begin position="377"/>
        <end position="391"/>
    </location>
</feature>
<feature type="region of interest" description="Disordered" evidence="11">
    <location>
        <begin position="2054"/>
        <end position="2086"/>
    </location>
</feature>
<dbReference type="InterPro" id="IPR041664">
    <property type="entry name" value="AAA_16"/>
</dbReference>
<dbReference type="SUPFAM" id="SSF56112">
    <property type="entry name" value="Protein kinase-like (PK-like)"/>
    <property type="match status" value="1"/>
</dbReference>
<evidence type="ECO:0000256" key="5">
    <source>
        <dbReference type="ARBA" id="ARBA00022741"/>
    </source>
</evidence>
<accession>A0A068S8H8</accession>
<dbReference type="CDD" id="cd00082">
    <property type="entry name" value="HisKA"/>
    <property type="match status" value="1"/>
</dbReference>
<dbReference type="SUPFAM" id="SSF52540">
    <property type="entry name" value="P-loop containing nucleoside triphosphate hydrolases"/>
    <property type="match status" value="1"/>
</dbReference>
<dbReference type="Gene3D" id="3.30.565.10">
    <property type="entry name" value="Histidine kinase-like ATPase, C-terminal domain"/>
    <property type="match status" value="1"/>
</dbReference>
<dbReference type="EC" id="2.7.13.3" evidence="2"/>
<dbReference type="Pfam" id="PF00069">
    <property type="entry name" value="Pkinase"/>
    <property type="match status" value="1"/>
</dbReference>
<dbReference type="Pfam" id="PF02518">
    <property type="entry name" value="HATPase_c"/>
    <property type="match status" value="1"/>
</dbReference>
<dbReference type="Pfam" id="PF00072">
    <property type="entry name" value="Response_reg"/>
    <property type="match status" value="1"/>
</dbReference>
<dbReference type="SUPFAM" id="SSF52172">
    <property type="entry name" value="CheY-like"/>
    <property type="match status" value="1"/>
</dbReference>
<dbReference type="SMART" id="SM00448">
    <property type="entry name" value="REC"/>
    <property type="match status" value="1"/>
</dbReference>
<keyword evidence="4" id="KW-0808">Transferase</keyword>
<feature type="coiled-coil region" evidence="10">
    <location>
        <begin position="1681"/>
        <end position="1712"/>
    </location>
</feature>
<dbReference type="InterPro" id="IPR003594">
    <property type="entry name" value="HATPase_dom"/>
</dbReference>
<evidence type="ECO:0000259" key="14">
    <source>
        <dbReference type="PROSITE" id="PS50110"/>
    </source>
</evidence>
<sequence>MTNKRRPVKSSATSTTCILDEKYRIPGYHFQHCKGTTHDRDLCLAYGYKIATNESVIAKISLSSLRLEREFYLMKKLYQYVDGSRFIVRPMEYLRLSNGMVAAVYYNDDPFEATQQERSPFFPYPCTDLVRFLQFAIQCTDCVEFIHRYQIVHGQVRLSAFRQSRDNNDNTIKIWDVVGQSSNKELLLKSEGWRKAVSNDDIVLYMSPEQTGRTTYASDHRSDIYSLGIMFFVLLTGKHPFDVGGGVLDILNGILSRKPVLAHELMPNIPEMLSRIIEKMTHKVPDDRYASAHGVRLDLIECFKRLDITNHQKPAITPFPLAQHDIASLFTLPKTVYGRQAVLEKMRTIIARCATPYSTTSSFPSKLSDIIDSTTSSENMSTISESNSASKSDGDSRSVHSGADVNSEHIISSTGSENHSRGWRKAMRTTTMVGLYGPGGIGKSTLFTSVQPMARQNGYVATVKFDSRNKVPYSALLQALSQILQQIMTEPQEEMRRFHHYLRTCLGARYSNIGILADFVPELEALLERPDSAKGGVPSKKAIATIQTDNMEAQNRFLNMYVEIFRSITFWRMITLFLDDLHQADDASLGLLEALTASKVNVLLFMSYRDKEVSGKFENFLESRHDIMHLLQVDALDMEPLIDLCCDALRRARDNDNDREYVRPFAQLIYDKARGNAFYTTQLLQTFVRRHLVFFNWETNAWDYDFQQIQQADICGQAMKEMDVAFITARLRELPESSQRLLKLASFVGDTFSWSTVRSLMLYWGDDNETPPSSCEVDKRQQENEPMNSLQNVIQEGYIVPIDEDKFKWSHDRISQAASELADPRTKGSIHFIVARHLMAEHQSDLFLIADHLLKCKHILLSLHNKQPYRKVLIQAGNMGQSTGAHSMAVNYYNMAIRLCNGDEEWMADYDTTLSLYTNAAALSWIVGKHDRTETLLNTVFTHAITAVDRIAAYHIQAKFYFGRQLYNKSRAALLQCLVELGDELSKMDVSDQGLEREYNQIEQLLEEKAVEDILDMPPCQDPVLIGSMGLMDELLAILYWNGDHREMYYWAARILVLSLTKGSVSHSGAACMLVCSGFTTLYGKYDIVEKLGTLGIALAEKNGKNQDKGRAYNLYAAFVLFWKQHYRETFQWFRLGIQYSMAAGDVIYGSMNQIHICTQMFFQGHHLTDTLRQAESTYDSIHAWWPTFDTNSFAMAIVRVCKALNGQTYIDTPDVFDGDDGFRDSQFIQDSICRQSSNPESILNWYEAFKMVPLVLYEHTDTAIEVGRRSFVTIDGHPCHRHTRMMLFYYSLALFQKARQVETDDGRTALLAQVKRNQELVKPWADASPINFGLYWTTIEAELMQFESGSAENMFKVCRLYESAINQAREGSWLLEMCVIHECAGAFYYRMDMQNVAVTMIKKSIDLYTSHGSYGKARQVGSKYASLLASYLDDNRELHDASIQTEHVALFNGGNSWSSSQESNQSLFGQEPLTVSTGSTESIPPVTSEQTLMTLDIIDMASILKSCQVMSSEVKSEGLLTAMMKIILENSGADCGAILIKNEYYGVSAYGTSSSNQGGGKQDDLDDANGVQYFDPPKRLSESETFVPSRIVYHMLRTKESLFIQDVAQDPRFASGPWFERLSRKSSVICMPIMHRSMMIGCLYVEGAAGIFTRRHITVLGLLCQQMGISISNANLFTSVQRATAAKMNLIEKQKQALQEAKRSKEAADRATRLREIFLANMSHEIRTPFSGFYGMISLLAGTKLDKEQKDLVHTAKTSCSFLLQIIDDLLNYSKLQAGKVTLDLSPVVLEDLVADVIEMLIVMALQKRINITYSIADDVPSVVMADGNRLRQIVINLLGNAIKFTHKGEISIRCSLAKGHNDTSNIDENGNKDGSVMLLFEVEDTGIGISEEQRKMLFVPFSQVDGSTTRKYGGTGLGLSICSQLVDLMNGSIDVKSTFGKGSTFYFTVCATPLPEEITKRNNAIAVRLANLNHMRILVADNHASTVAMVRHMLPGIQIDGVQDLMLSDANAISDYSFVLMGLFFDEQHMQHLQLNKARYIVRLHYPKNNNGETTLSETKHHDDRQQLLKPGNEDNGSETPISMTVPLRRRKLLRIISEIIQRQQPGTSPSPLPWPEYRPPSKPTGSLTEQERESFKNMHILGAEDNPVAQKLLYKQLTRLGFQVQMTNNGLEAVEVWLSRPPGYFKMGFFDHHMPLCDGVEATRRIRKLEQSRDEGRVTTEHSATTTATTSFPIVALTADIQDSAKHLCMEAGMNGYLTKPVDTKELIEVLRKHCT</sequence>
<evidence type="ECO:0000256" key="2">
    <source>
        <dbReference type="ARBA" id="ARBA00012438"/>
    </source>
</evidence>
<evidence type="ECO:0000256" key="9">
    <source>
        <dbReference type="PROSITE-ProRule" id="PRU00169"/>
    </source>
</evidence>
<dbReference type="PROSITE" id="PS50109">
    <property type="entry name" value="HIS_KIN"/>
    <property type="match status" value="1"/>
</dbReference>
<dbReference type="FunFam" id="1.10.287.130:FF:000002">
    <property type="entry name" value="Two-component osmosensing histidine kinase"/>
    <property type="match status" value="1"/>
</dbReference>
<dbReference type="InterPro" id="IPR003018">
    <property type="entry name" value="GAF"/>
</dbReference>
<dbReference type="CDD" id="cd17546">
    <property type="entry name" value="REC_hyHK_CKI1_RcsC-like"/>
    <property type="match status" value="1"/>
</dbReference>
<protein>
    <recommendedName>
        <fullName evidence="2">histidine kinase</fullName>
        <ecNumber evidence="2">2.7.13.3</ecNumber>
    </recommendedName>
</protein>
<dbReference type="InterPro" id="IPR000719">
    <property type="entry name" value="Prot_kinase_dom"/>
</dbReference>
<dbReference type="InterPro" id="IPR027417">
    <property type="entry name" value="P-loop_NTPase"/>
</dbReference>
<dbReference type="InterPro" id="IPR036890">
    <property type="entry name" value="HATPase_C_sf"/>
</dbReference>
<evidence type="ECO:0000256" key="7">
    <source>
        <dbReference type="ARBA" id="ARBA00022840"/>
    </source>
</evidence>
<feature type="region of interest" description="Disordered" evidence="11">
    <location>
        <begin position="2103"/>
        <end position="2135"/>
    </location>
</feature>
<keyword evidence="3 9" id="KW-0597">Phosphoprotein</keyword>
<evidence type="ECO:0000256" key="1">
    <source>
        <dbReference type="ARBA" id="ARBA00000085"/>
    </source>
</evidence>
<feature type="domain" description="Response regulatory" evidence="14">
    <location>
        <begin position="2142"/>
        <end position="2278"/>
    </location>
</feature>
<dbReference type="SUPFAM" id="SSF55781">
    <property type="entry name" value="GAF domain-like"/>
    <property type="match status" value="1"/>
</dbReference>
<dbReference type="InterPro" id="IPR001789">
    <property type="entry name" value="Sig_transdc_resp-reg_receiver"/>
</dbReference>
<dbReference type="Gene3D" id="3.40.50.2300">
    <property type="match status" value="1"/>
</dbReference>
<organism evidence="15 16">
    <name type="scientific">Lichtheimia corymbifera JMRC:FSU:9682</name>
    <dbReference type="NCBI Taxonomy" id="1263082"/>
    <lineage>
        <taxon>Eukaryota</taxon>
        <taxon>Fungi</taxon>
        <taxon>Fungi incertae sedis</taxon>
        <taxon>Mucoromycota</taxon>
        <taxon>Mucoromycotina</taxon>
        <taxon>Mucoromycetes</taxon>
        <taxon>Mucorales</taxon>
        <taxon>Lichtheimiaceae</taxon>
        <taxon>Lichtheimia</taxon>
    </lineage>
</organism>
<dbReference type="PROSITE" id="PS50110">
    <property type="entry name" value="RESPONSE_REGULATORY"/>
    <property type="match status" value="1"/>
</dbReference>
<dbReference type="Gene3D" id="1.10.287.130">
    <property type="match status" value="1"/>
</dbReference>
<dbReference type="STRING" id="1263082.A0A068S8H8"/>
<keyword evidence="16" id="KW-1185">Reference proteome</keyword>
<dbReference type="SMART" id="SM00220">
    <property type="entry name" value="S_TKc"/>
    <property type="match status" value="1"/>
</dbReference>
<feature type="domain" description="Protein kinase" evidence="12">
    <location>
        <begin position="1"/>
        <end position="300"/>
    </location>
</feature>
<reference evidence="15" key="1">
    <citation type="submission" date="2013-08" db="EMBL/GenBank/DDBJ databases">
        <title>Gene expansion shapes genome architecture in the human pathogen Lichtheimia corymbifera: an evolutionary genomics analysis in the ancient terrestrial Mucorales (Mucoromycotina).</title>
        <authorList>
            <person name="Schwartze V.U."/>
            <person name="Winter S."/>
            <person name="Shelest E."/>
            <person name="Marcet-Houben M."/>
            <person name="Horn F."/>
            <person name="Wehner S."/>
            <person name="Hoffmann K."/>
            <person name="Riege K."/>
            <person name="Sammeth M."/>
            <person name="Nowrousian M."/>
            <person name="Valiante V."/>
            <person name="Linde J."/>
            <person name="Jacobsen I.D."/>
            <person name="Marz M."/>
            <person name="Brakhage A.A."/>
            <person name="Gabaldon T."/>
            <person name="Bocker S."/>
            <person name="Voigt K."/>
        </authorList>
    </citation>
    <scope>NUCLEOTIDE SEQUENCE [LARGE SCALE GENOMIC DNA]</scope>
    <source>
        <strain evidence="15">FSU 9682</strain>
    </source>
</reference>
<dbReference type="InterPro" id="IPR004358">
    <property type="entry name" value="Sig_transdc_His_kin-like_C"/>
</dbReference>
<dbReference type="EMBL" id="CBTN010000059">
    <property type="protein sequence ID" value="CDH58683.1"/>
    <property type="molecule type" value="Genomic_DNA"/>
</dbReference>
<dbReference type="InterPro" id="IPR003661">
    <property type="entry name" value="HisK_dim/P_dom"/>
</dbReference>
<feature type="compositionally biased region" description="Basic and acidic residues" evidence="11">
    <location>
        <begin position="2060"/>
        <end position="2069"/>
    </location>
</feature>
<keyword evidence="8" id="KW-0902">Two-component regulatory system</keyword>
<comment type="caution">
    <text evidence="15">The sequence shown here is derived from an EMBL/GenBank/DDBJ whole genome shotgun (WGS) entry which is preliminary data.</text>
</comment>
<dbReference type="InterPro" id="IPR011006">
    <property type="entry name" value="CheY-like_superfamily"/>
</dbReference>
<dbReference type="OrthoDB" id="60033at2759"/>
<dbReference type="SMART" id="SM00065">
    <property type="entry name" value="GAF"/>
    <property type="match status" value="1"/>
</dbReference>
<evidence type="ECO:0000256" key="4">
    <source>
        <dbReference type="ARBA" id="ARBA00022679"/>
    </source>
</evidence>
<dbReference type="InterPro" id="IPR036097">
    <property type="entry name" value="HisK_dim/P_sf"/>
</dbReference>
<keyword evidence="5" id="KW-0547">Nucleotide-binding</keyword>
<evidence type="ECO:0000256" key="8">
    <source>
        <dbReference type="ARBA" id="ARBA00023012"/>
    </source>
</evidence>
<feature type="region of interest" description="Disordered" evidence="11">
    <location>
        <begin position="377"/>
        <end position="423"/>
    </location>
</feature>
<dbReference type="SMART" id="SM00387">
    <property type="entry name" value="HATPase_c"/>
    <property type="match status" value="1"/>
</dbReference>
<dbReference type="GO" id="GO:0005524">
    <property type="term" value="F:ATP binding"/>
    <property type="evidence" value="ECO:0007669"/>
    <property type="project" value="UniProtKB-KW"/>
</dbReference>
<dbReference type="PROSITE" id="PS50011">
    <property type="entry name" value="PROTEIN_KINASE_DOM"/>
    <property type="match status" value="1"/>
</dbReference>
<keyword evidence="10" id="KW-0175">Coiled coil</keyword>
<dbReference type="InterPro" id="IPR029016">
    <property type="entry name" value="GAF-like_dom_sf"/>
</dbReference>
<comment type="catalytic activity">
    <reaction evidence="1">
        <text>ATP + protein L-histidine = ADP + protein N-phospho-L-histidine.</text>
        <dbReference type="EC" id="2.7.13.3"/>
    </reaction>
</comment>
<evidence type="ECO:0000256" key="3">
    <source>
        <dbReference type="ARBA" id="ARBA00022553"/>
    </source>
</evidence>
<evidence type="ECO:0000259" key="13">
    <source>
        <dbReference type="PROSITE" id="PS50109"/>
    </source>
</evidence>
<dbReference type="Pfam" id="PF01590">
    <property type="entry name" value="GAF"/>
    <property type="match status" value="1"/>
</dbReference>
<dbReference type="Proteomes" id="UP000027586">
    <property type="component" value="Unassembled WGS sequence"/>
</dbReference>
<feature type="modified residue" description="4-aspartylphosphate" evidence="9">
    <location>
        <position position="2194"/>
    </location>
</feature>
<keyword evidence="6 15" id="KW-0418">Kinase</keyword>
<gene>
    <name evidence="15" type="ORF">LCOR_09535.1</name>
</gene>
<name>A0A068S8H8_9FUNG</name>
<feature type="compositionally biased region" description="Pro residues" evidence="11">
    <location>
        <begin position="2111"/>
        <end position="2125"/>
    </location>
</feature>
<dbReference type="CDD" id="cd16922">
    <property type="entry name" value="HATPase_EvgS-ArcB-TorS-like"/>
    <property type="match status" value="1"/>
</dbReference>
<evidence type="ECO:0000256" key="10">
    <source>
        <dbReference type="SAM" id="Coils"/>
    </source>
</evidence>
<dbReference type="InterPro" id="IPR005467">
    <property type="entry name" value="His_kinase_dom"/>
</dbReference>
<dbReference type="FunFam" id="3.30.565.10:FF:000010">
    <property type="entry name" value="Sensor histidine kinase RcsC"/>
    <property type="match status" value="1"/>
</dbReference>
<dbReference type="Pfam" id="PF13191">
    <property type="entry name" value="AAA_16"/>
    <property type="match status" value="1"/>
</dbReference>